<dbReference type="Proteomes" id="UP000198393">
    <property type="component" value="Unassembled WGS sequence"/>
</dbReference>
<organism evidence="1 2">
    <name type="scientific">Ekhidna lutea</name>
    <dbReference type="NCBI Taxonomy" id="447679"/>
    <lineage>
        <taxon>Bacteria</taxon>
        <taxon>Pseudomonadati</taxon>
        <taxon>Bacteroidota</taxon>
        <taxon>Cytophagia</taxon>
        <taxon>Cytophagales</taxon>
        <taxon>Reichenbachiellaceae</taxon>
        <taxon>Ekhidna</taxon>
    </lineage>
</organism>
<reference evidence="1 2" key="1">
    <citation type="submission" date="2017-06" db="EMBL/GenBank/DDBJ databases">
        <authorList>
            <person name="Kim H.J."/>
            <person name="Triplett B.A."/>
        </authorList>
    </citation>
    <scope>NUCLEOTIDE SEQUENCE [LARGE SCALE GENOMIC DNA]</scope>
    <source>
        <strain evidence="1 2">DSM 19307</strain>
    </source>
</reference>
<sequence>MKNLLFITSLVVVLSSCSKGSSSGEAADSVAVESEFIEYSNPPAEGFNQEDSDLLATLLADKTMQAMGGREAWDNTRYLKWNFFGRRSHTWDKWTGNVRIEVPDKDLTILMNIKSKEGKAMRAGLEVKDSLDHYLQRGYEMWVNDAYWLVMPFKLKDSGVTLKYLREDTTQTGSSADVVSLSFEDVGVTPQNVYEVWIDTDSKLVTQWAYYPDSSTLEPRFITPWVDYKKYGDILLSGNRGKNQLSDIEVLDEVPEGTFEEFQLN</sequence>
<evidence type="ECO:0008006" key="3">
    <source>
        <dbReference type="Google" id="ProtNLM"/>
    </source>
</evidence>
<dbReference type="AlphaFoldDB" id="A0A239EXL6"/>
<evidence type="ECO:0000313" key="2">
    <source>
        <dbReference type="Proteomes" id="UP000198393"/>
    </source>
</evidence>
<name>A0A239EXL6_EKHLU</name>
<protein>
    <recommendedName>
        <fullName evidence="3">Lipoprotein</fullName>
    </recommendedName>
</protein>
<keyword evidence="2" id="KW-1185">Reference proteome</keyword>
<proteinExistence type="predicted"/>
<gene>
    <name evidence="1" type="ORF">SAMN05421640_0364</name>
</gene>
<dbReference type="EMBL" id="FZPD01000001">
    <property type="protein sequence ID" value="SNS49038.1"/>
    <property type="molecule type" value="Genomic_DNA"/>
</dbReference>
<dbReference type="RefSeq" id="WP_245811196.1">
    <property type="nucleotide sequence ID" value="NZ_FZPD01000001.1"/>
</dbReference>
<evidence type="ECO:0000313" key="1">
    <source>
        <dbReference type="EMBL" id="SNS49038.1"/>
    </source>
</evidence>
<accession>A0A239EXL6</accession>
<dbReference type="PROSITE" id="PS51257">
    <property type="entry name" value="PROKAR_LIPOPROTEIN"/>
    <property type="match status" value="1"/>
</dbReference>